<feature type="transmembrane region" description="Helical" evidence="6">
    <location>
        <begin position="396"/>
        <end position="417"/>
    </location>
</feature>
<keyword evidence="5 6" id="KW-0472">Membrane</keyword>
<feature type="transmembrane region" description="Helical" evidence="6">
    <location>
        <begin position="423"/>
        <end position="444"/>
    </location>
</feature>
<evidence type="ECO:0000256" key="2">
    <source>
        <dbReference type="ARBA" id="ARBA00009172"/>
    </source>
</evidence>
<dbReference type="PANTHER" id="PTHR19444">
    <property type="entry name" value="UNC-93 RELATED"/>
    <property type="match status" value="1"/>
</dbReference>
<dbReference type="OrthoDB" id="65530at2759"/>
<reference evidence="7" key="1">
    <citation type="submission" date="2013-12" db="EMBL/GenBank/DDBJ databases">
        <title>The Genome Sequence of Aphanomyces astaci APO3.</title>
        <authorList>
            <consortium name="The Broad Institute Genomics Platform"/>
            <person name="Russ C."/>
            <person name="Tyler B."/>
            <person name="van West P."/>
            <person name="Dieguez-Uribeondo J."/>
            <person name="Young S.K."/>
            <person name="Zeng Q."/>
            <person name="Gargeya S."/>
            <person name="Fitzgerald M."/>
            <person name="Abouelleil A."/>
            <person name="Alvarado L."/>
            <person name="Chapman S.B."/>
            <person name="Gainer-Dewar J."/>
            <person name="Goldberg J."/>
            <person name="Griggs A."/>
            <person name="Gujja S."/>
            <person name="Hansen M."/>
            <person name="Howarth C."/>
            <person name="Imamovic A."/>
            <person name="Ireland A."/>
            <person name="Larimer J."/>
            <person name="McCowan C."/>
            <person name="Murphy C."/>
            <person name="Pearson M."/>
            <person name="Poon T.W."/>
            <person name="Priest M."/>
            <person name="Roberts A."/>
            <person name="Saif S."/>
            <person name="Shea T."/>
            <person name="Sykes S."/>
            <person name="Wortman J."/>
            <person name="Nusbaum C."/>
            <person name="Birren B."/>
        </authorList>
    </citation>
    <scope>NUCLEOTIDE SEQUENCE [LARGE SCALE GENOMIC DNA]</scope>
    <source>
        <strain evidence="7">APO3</strain>
    </source>
</reference>
<proteinExistence type="inferred from homology"/>
<evidence type="ECO:0000256" key="1">
    <source>
        <dbReference type="ARBA" id="ARBA00004141"/>
    </source>
</evidence>
<feature type="transmembrane region" description="Helical" evidence="6">
    <location>
        <begin position="220"/>
        <end position="244"/>
    </location>
</feature>
<dbReference type="PANTHER" id="PTHR19444:SF13">
    <property type="entry name" value="PROTEIN UNC-93 HOMOLOG A"/>
    <property type="match status" value="1"/>
</dbReference>
<evidence type="ECO:0000256" key="6">
    <source>
        <dbReference type="SAM" id="Phobius"/>
    </source>
</evidence>
<feature type="transmembrane region" description="Helical" evidence="6">
    <location>
        <begin position="306"/>
        <end position="325"/>
    </location>
</feature>
<comment type="subcellular location">
    <subcellularLocation>
        <location evidence="1">Membrane</location>
        <topology evidence="1">Multi-pass membrane protein</topology>
    </subcellularLocation>
</comment>
<comment type="similarity">
    <text evidence="2">Belongs to the unc-93 family.</text>
</comment>
<dbReference type="SUPFAM" id="SSF103473">
    <property type="entry name" value="MFS general substrate transporter"/>
    <property type="match status" value="1"/>
</dbReference>
<dbReference type="RefSeq" id="XP_009830242.1">
    <property type="nucleotide sequence ID" value="XM_009831940.1"/>
</dbReference>
<dbReference type="InterPro" id="IPR010291">
    <property type="entry name" value="Ion_channel_UNC-93"/>
</dbReference>
<dbReference type="InterPro" id="IPR036259">
    <property type="entry name" value="MFS_trans_sf"/>
</dbReference>
<sequence>MDEQECTRAAVLLSVSFLLIFTSYNGIENLETSIIRGECIGCVHGSPTGICQSGDVCQDKVKYSCDDACELPFKECTSSLGSTILGVIYLTFMLSAFLGPLLPNYFGPKKSMVGGSIAYGLFAFANLAVASSPSNVSLHWWVMLPVALLLGASASVMWIAQSSYLTQVSVVYATIKHEPAVSSMGKFNGLFFAIYKSSRVTGNLISSVVLDYLAWSTTTLFMVFTCIGLCGTALLCFLPTVGAAPSRDMPLHPPTRVSFKALKAMALDKRMLALAPVFILNGLQQGYATSEFTSNFIRPSLGSSSIGYVMAVFGVVNVVGSYTFGKVADRVDPVTGHAVGYSALVVAYVLSIVTTVSKCDDQWALVVGIAVLLSVGDASSTTLAKVVLGQEFPSDAVNAFSIFTIYQSGTVSASFFLLKYLSFHTRVVVLIGSTVVATIAYFVYTVRFRRVARAGALHDVLES</sequence>
<organism evidence="7">
    <name type="scientific">Aphanomyces astaci</name>
    <name type="common">Crayfish plague agent</name>
    <dbReference type="NCBI Taxonomy" id="112090"/>
    <lineage>
        <taxon>Eukaryota</taxon>
        <taxon>Sar</taxon>
        <taxon>Stramenopiles</taxon>
        <taxon>Oomycota</taxon>
        <taxon>Saprolegniomycetes</taxon>
        <taxon>Saprolegniales</taxon>
        <taxon>Verrucalvaceae</taxon>
        <taxon>Aphanomyces</taxon>
    </lineage>
</organism>
<dbReference type="STRING" id="112090.W4GN37"/>
<accession>W4GN37</accession>
<evidence type="ECO:0000256" key="3">
    <source>
        <dbReference type="ARBA" id="ARBA00022692"/>
    </source>
</evidence>
<dbReference type="GeneID" id="20808632"/>
<gene>
    <name evidence="7" type="ORF">H257_06636</name>
</gene>
<feature type="transmembrane region" description="Helical" evidence="6">
    <location>
        <begin position="138"/>
        <end position="160"/>
    </location>
</feature>
<dbReference type="VEuPathDB" id="FungiDB:H257_06636"/>
<keyword evidence="3 6" id="KW-0812">Transmembrane</keyword>
<protein>
    <recommendedName>
        <fullName evidence="8">Major facilitator superfamily (MFS) profile domain-containing protein</fullName>
    </recommendedName>
</protein>
<feature type="transmembrane region" description="Helical" evidence="6">
    <location>
        <begin position="363"/>
        <end position="384"/>
    </location>
</feature>
<dbReference type="InterPro" id="IPR051951">
    <property type="entry name" value="UNC-93_regulatory"/>
</dbReference>
<dbReference type="Gene3D" id="1.20.1250.20">
    <property type="entry name" value="MFS general substrate transporter like domains"/>
    <property type="match status" value="2"/>
</dbReference>
<dbReference type="AlphaFoldDB" id="W4GN37"/>
<feature type="transmembrane region" description="Helical" evidence="6">
    <location>
        <begin position="337"/>
        <end position="357"/>
    </location>
</feature>
<evidence type="ECO:0000256" key="4">
    <source>
        <dbReference type="ARBA" id="ARBA00022989"/>
    </source>
</evidence>
<feature type="transmembrane region" description="Helical" evidence="6">
    <location>
        <begin position="9"/>
        <end position="27"/>
    </location>
</feature>
<feature type="transmembrane region" description="Helical" evidence="6">
    <location>
        <begin position="113"/>
        <end position="132"/>
    </location>
</feature>
<dbReference type="EMBL" id="KI913126">
    <property type="protein sequence ID" value="ETV80318.1"/>
    <property type="molecule type" value="Genomic_DNA"/>
</dbReference>
<evidence type="ECO:0008006" key="8">
    <source>
        <dbReference type="Google" id="ProtNLM"/>
    </source>
</evidence>
<evidence type="ECO:0000256" key="5">
    <source>
        <dbReference type="ARBA" id="ARBA00023136"/>
    </source>
</evidence>
<name>W4GN37_APHAT</name>
<dbReference type="GO" id="GO:0016020">
    <property type="term" value="C:membrane"/>
    <property type="evidence" value="ECO:0007669"/>
    <property type="project" value="UniProtKB-SubCell"/>
</dbReference>
<dbReference type="Pfam" id="PF05978">
    <property type="entry name" value="UNC-93"/>
    <property type="match status" value="1"/>
</dbReference>
<feature type="transmembrane region" description="Helical" evidence="6">
    <location>
        <begin position="80"/>
        <end position="101"/>
    </location>
</feature>
<keyword evidence="4 6" id="KW-1133">Transmembrane helix</keyword>
<evidence type="ECO:0000313" key="7">
    <source>
        <dbReference type="EMBL" id="ETV80318.1"/>
    </source>
</evidence>